<accession>A0ABS8K1W4</accession>
<protein>
    <submittedName>
        <fullName evidence="2">Uncharacterized protein</fullName>
    </submittedName>
</protein>
<sequence>MATLVRRLFKVTFSIGLFLLAVRLIGTNGPMKECEALRWLDIAHGFGLREPDDVYIPVNLLVPLIFAIWTYRTIFKLWRSYRAGPRHGRKWPMSIATLAGWLCKAALLVGLLLVMRSALPSLPSSACEPLAWADISYSRGEREREYFHIPTNLAVSLIFAVLAYRAISKTWQRYRQET</sequence>
<evidence type="ECO:0000313" key="2">
    <source>
        <dbReference type="EMBL" id="MCC8396154.1"/>
    </source>
</evidence>
<gene>
    <name evidence="2" type="ORF">LJ656_26550</name>
</gene>
<dbReference type="Proteomes" id="UP001431019">
    <property type="component" value="Unassembled WGS sequence"/>
</dbReference>
<comment type="caution">
    <text evidence="2">The sequence shown here is derived from an EMBL/GenBank/DDBJ whole genome shotgun (WGS) entry which is preliminary data.</text>
</comment>
<name>A0ABS8K1W4_9BURK</name>
<feature type="transmembrane region" description="Helical" evidence="1">
    <location>
        <begin position="54"/>
        <end position="74"/>
    </location>
</feature>
<feature type="transmembrane region" description="Helical" evidence="1">
    <location>
        <begin position="146"/>
        <end position="167"/>
    </location>
</feature>
<evidence type="ECO:0000313" key="3">
    <source>
        <dbReference type="Proteomes" id="UP001431019"/>
    </source>
</evidence>
<evidence type="ECO:0000256" key="1">
    <source>
        <dbReference type="SAM" id="Phobius"/>
    </source>
</evidence>
<keyword evidence="1" id="KW-0812">Transmembrane</keyword>
<keyword evidence="1" id="KW-1133">Transmembrane helix</keyword>
<keyword evidence="3" id="KW-1185">Reference proteome</keyword>
<dbReference type="RefSeq" id="WP_230512502.1">
    <property type="nucleotide sequence ID" value="NZ_JAJITD010000016.1"/>
</dbReference>
<proteinExistence type="predicted"/>
<keyword evidence="1" id="KW-0472">Membrane</keyword>
<feature type="transmembrane region" description="Helical" evidence="1">
    <location>
        <begin position="95"/>
        <end position="115"/>
    </location>
</feature>
<dbReference type="EMBL" id="JAJITD010000016">
    <property type="protein sequence ID" value="MCC8396154.1"/>
    <property type="molecule type" value="Genomic_DNA"/>
</dbReference>
<organism evidence="2 3">
    <name type="scientific">Paraburkholderia sejongensis</name>
    <dbReference type="NCBI Taxonomy" id="2886946"/>
    <lineage>
        <taxon>Bacteria</taxon>
        <taxon>Pseudomonadati</taxon>
        <taxon>Pseudomonadota</taxon>
        <taxon>Betaproteobacteria</taxon>
        <taxon>Burkholderiales</taxon>
        <taxon>Burkholderiaceae</taxon>
        <taxon>Paraburkholderia</taxon>
    </lineage>
</organism>
<reference evidence="2 3" key="1">
    <citation type="submission" date="2021-11" db="EMBL/GenBank/DDBJ databases">
        <authorList>
            <person name="Oh E.-T."/>
            <person name="Kim S.-B."/>
        </authorList>
    </citation>
    <scope>NUCLEOTIDE SEQUENCE [LARGE SCALE GENOMIC DNA]</scope>
    <source>
        <strain evidence="2 3">MMS20-SJTR3</strain>
    </source>
</reference>